<comment type="caution">
    <text evidence="3">The sequence shown here is derived from an EMBL/GenBank/DDBJ whole genome shotgun (WGS) entry which is preliminary data.</text>
</comment>
<dbReference type="AlphaFoldDB" id="A0A2D0NAP0"/>
<feature type="domain" description="EamA" evidence="2">
    <location>
        <begin position="13"/>
        <end position="136"/>
    </location>
</feature>
<feature type="transmembrane region" description="Helical" evidence="1">
    <location>
        <begin position="239"/>
        <end position="261"/>
    </location>
</feature>
<evidence type="ECO:0000256" key="1">
    <source>
        <dbReference type="SAM" id="Phobius"/>
    </source>
</evidence>
<organism evidence="3 4">
    <name type="scientific">Flavilitoribacter nigricans (strain ATCC 23147 / DSM 23189 / NBRC 102662 / NCIMB 1420 / SS-2)</name>
    <name type="common">Lewinella nigricans</name>
    <dbReference type="NCBI Taxonomy" id="1122177"/>
    <lineage>
        <taxon>Bacteria</taxon>
        <taxon>Pseudomonadati</taxon>
        <taxon>Bacteroidota</taxon>
        <taxon>Saprospiria</taxon>
        <taxon>Saprospirales</taxon>
        <taxon>Lewinellaceae</taxon>
        <taxon>Flavilitoribacter</taxon>
    </lineage>
</organism>
<accession>A0A2D0NAP0</accession>
<feature type="transmembrane region" description="Helical" evidence="1">
    <location>
        <begin position="175"/>
        <end position="198"/>
    </location>
</feature>
<dbReference type="OrthoDB" id="9150437at2"/>
<keyword evidence="1" id="KW-0472">Membrane</keyword>
<dbReference type="RefSeq" id="WP_099151903.1">
    <property type="nucleotide sequence ID" value="NZ_PDUD01000024.1"/>
</dbReference>
<sequence length="302" mass="33908">MTPIQRSYVELHIAVFLFGFTAILGDLISLPALSLVWWRVFFTTLSFPFIVPVIRLFRTTPTKTLLKFMGIGLIVALHWVCFFGAIKLSNPSIVLVCMATTSFFTSLVEPIFSKKKIKTYEIVLGLMIVPGMILIVNGAEVGMLLGIGIGLTAALLAAFFATLNKLLVGKLDEKSVSFLELGSAWLFLSLVIPVYYWFSEEGRSLDFWPQSTDWLYLTILALLCTTLAYVLALRSLRHLTAFASNLTVNLEPVYGIVLAFLLLDDKQELDPGFYWGALVILLAVFSYPVMRRWNKRKQNSTL</sequence>
<dbReference type="PANTHER" id="PTHR22911">
    <property type="entry name" value="ACYL-MALONYL CONDENSING ENZYME-RELATED"/>
    <property type="match status" value="1"/>
</dbReference>
<reference evidence="3 4" key="1">
    <citation type="submission" date="2017-10" db="EMBL/GenBank/DDBJ databases">
        <title>The draft genome sequence of Lewinella nigricans NBRC 102662.</title>
        <authorList>
            <person name="Wang K."/>
        </authorList>
    </citation>
    <scope>NUCLEOTIDE SEQUENCE [LARGE SCALE GENOMIC DNA]</scope>
    <source>
        <strain evidence="3 4">NBRC 102662</strain>
    </source>
</reference>
<feature type="transmembrane region" description="Helical" evidence="1">
    <location>
        <begin position="36"/>
        <end position="57"/>
    </location>
</feature>
<feature type="transmembrane region" description="Helical" evidence="1">
    <location>
        <begin position="12"/>
        <end position="30"/>
    </location>
</feature>
<feature type="transmembrane region" description="Helical" evidence="1">
    <location>
        <begin position="119"/>
        <end position="136"/>
    </location>
</feature>
<evidence type="ECO:0000313" key="4">
    <source>
        <dbReference type="Proteomes" id="UP000223913"/>
    </source>
</evidence>
<dbReference type="Proteomes" id="UP000223913">
    <property type="component" value="Unassembled WGS sequence"/>
</dbReference>
<dbReference type="PANTHER" id="PTHR22911:SF79">
    <property type="entry name" value="MOBA-LIKE NTP TRANSFERASE DOMAIN-CONTAINING PROTEIN"/>
    <property type="match status" value="1"/>
</dbReference>
<dbReference type="Pfam" id="PF00892">
    <property type="entry name" value="EamA"/>
    <property type="match status" value="2"/>
</dbReference>
<keyword evidence="4" id="KW-1185">Reference proteome</keyword>
<name>A0A2D0NAP0_FLAN2</name>
<feature type="transmembrane region" description="Helical" evidence="1">
    <location>
        <begin position="92"/>
        <end position="112"/>
    </location>
</feature>
<feature type="transmembrane region" description="Helical" evidence="1">
    <location>
        <begin position="273"/>
        <end position="290"/>
    </location>
</feature>
<gene>
    <name evidence="3" type="ORF">CRP01_20250</name>
</gene>
<dbReference type="InterPro" id="IPR000620">
    <property type="entry name" value="EamA_dom"/>
</dbReference>
<feature type="transmembrane region" description="Helical" evidence="1">
    <location>
        <begin position="64"/>
        <end position="86"/>
    </location>
</feature>
<proteinExistence type="predicted"/>
<dbReference type="InterPro" id="IPR037185">
    <property type="entry name" value="EmrE-like"/>
</dbReference>
<keyword evidence="1" id="KW-0812">Transmembrane</keyword>
<dbReference type="EMBL" id="PDUD01000024">
    <property type="protein sequence ID" value="PHN04843.1"/>
    <property type="molecule type" value="Genomic_DNA"/>
</dbReference>
<evidence type="ECO:0000313" key="3">
    <source>
        <dbReference type="EMBL" id="PHN04843.1"/>
    </source>
</evidence>
<evidence type="ECO:0000259" key="2">
    <source>
        <dbReference type="Pfam" id="PF00892"/>
    </source>
</evidence>
<feature type="transmembrane region" description="Helical" evidence="1">
    <location>
        <begin position="142"/>
        <end position="163"/>
    </location>
</feature>
<feature type="domain" description="EamA" evidence="2">
    <location>
        <begin position="145"/>
        <end position="285"/>
    </location>
</feature>
<feature type="transmembrane region" description="Helical" evidence="1">
    <location>
        <begin position="214"/>
        <end position="232"/>
    </location>
</feature>
<dbReference type="SUPFAM" id="SSF103481">
    <property type="entry name" value="Multidrug resistance efflux transporter EmrE"/>
    <property type="match status" value="2"/>
</dbReference>
<keyword evidence="1" id="KW-1133">Transmembrane helix</keyword>
<dbReference type="GO" id="GO:0016020">
    <property type="term" value="C:membrane"/>
    <property type="evidence" value="ECO:0007669"/>
    <property type="project" value="InterPro"/>
</dbReference>
<protein>
    <submittedName>
        <fullName evidence="3">EamA family transporter</fullName>
    </submittedName>
</protein>